<evidence type="ECO:0000313" key="3">
    <source>
        <dbReference type="EMBL" id="OWM85489.1"/>
    </source>
</evidence>
<feature type="transmembrane region" description="Helical" evidence="2">
    <location>
        <begin position="37"/>
        <end position="56"/>
    </location>
</feature>
<keyword evidence="6" id="KW-1185">Reference proteome</keyword>
<accession>A0A218XLE7</accession>
<feature type="compositionally biased region" description="Acidic residues" evidence="1">
    <location>
        <begin position="192"/>
        <end position="202"/>
    </location>
</feature>
<sequence>MAKLPLIMDESSEKLYYKHSPTKDHGHESYPERSNGMSFFAFVFSVFIYTSVFYVLDISPSTLFSNTKFWFFISNTLILIIAADYGAFSSSKRKQLDFYEEFVTAQRTSRPGAPVWQASRAEPVLELVNVEKLQEKRVDELVEPENGTERKELVVFGGDPLEKSEETCNEVEIEDDRTSHENKLSDDKTGNEEENFVSEANDELVKVIDEGDEGEETERDEGEVDEYSAMSDEELNKRVDEFILKLKRQIRLQGVRGYG</sequence>
<dbReference type="OrthoDB" id="680761at2759"/>
<evidence type="ECO:0000313" key="6">
    <source>
        <dbReference type="Proteomes" id="UP000233551"/>
    </source>
</evidence>
<feature type="region of interest" description="Disordered" evidence="1">
    <location>
        <begin position="171"/>
        <end position="232"/>
    </location>
</feature>
<reference evidence="3" key="2">
    <citation type="submission" date="2017-06" db="EMBL/GenBank/DDBJ databases">
        <title>The pomegranate genome and the genomics of punicalagin biosynthesis.</title>
        <authorList>
            <person name="Xu C."/>
        </authorList>
    </citation>
    <scope>NUCLEOTIDE SEQUENCE [LARGE SCALE GENOMIC DNA]</scope>
    <source>
        <tissue evidence="3">Fresh leaf</tissue>
    </source>
</reference>
<evidence type="ECO:0000313" key="5">
    <source>
        <dbReference type="Proteomes" id="UP000197138"/>
    </source>
</evidence>
<dbReference type="PANTHER" id="PTHR35997">
    <property type="entry name" value="COTTON FIBER PROTEIN-RELATED"/>
    <property type="match status" value="1"/>
</dbReference>
<evidence type="ECO:0000313" key="4">
    <source>
        <dbReference type="EMBL" id="PKI31136.1"/>
    </source>
</evidence>
<feature type="compositionally biased region" description="Basic and acidic residues" evidence="1">
    <location>
        <begin position="176"/>
        <end position="191"/>
    </location>
</feature>
<dbReference type="PANTHER" id="PTHR35997:SF6">
    <property type="entry name" value="COTTON FIBER PROTEIN"/>
    <property type="match status" value="1"/>
</dbReference>
<organism evidence="3 5">
    <name type="scientific">Punica granatum</name>
    <name type="common">Pomegranate</name>
    <dbReference type="NCBI Taxonomy" id="22663"/>
    <lineage>
        <taxon>Eukaryota</taxon>
        <taxon>Viridiplantae</taxon>
        <taxon>Streptophyta</taxon>
        <taxon>Embryophyta</taxon>
        <taxon>Tracheophyta</taxon>
        <taxon>Spermatophyta</taxon>
        <taxon>Magnoliopsida</taxon>
        <taxon>eudicotyledons</taxon>
        <taxon>Gunneridae</taxon>
        <taxon>Pentapetalae</taxon>
        <taxon>rosids</taxon>
        <taxon>malvids</taxon>
        <taxon>Myrtales</taxon>
        <taxon>Lythraceae</taxon>
        <taxon>Punica</taxon>
    </lineage>
</organism>
<dbReference type="Proteomes" id="UP000233551">
    <property type="component" value="Unassembled WGS sequence"/>
</dbReference>
<dbReference type="EMBL" id="MTKT01001276">
    <property type="protein sequence ID" value="OWM85489.1"/>
    <property type="molecule type" value="Genomic_DNA"/>
</dbReference>
<comment type="caution">
    <text evidence="3">The sequence shown here is derived from an EMBL/GenBank/DDBJ whole genome shotgun (WGS) entry which is preliminary data.</text>
</comment>
<feature type="transmembrane region" description="Helical" evidence="2">
    <location>
        <begin position="68"/>
        <end position="88"/>
    </location>
</feature>
<keyword evidence="2" id="KW-0812">Transmembrane</keyword>
<reference evidence="5" key="1">
    <citation type="journal article" date="2017" name="Plant J.">
        <title>The pomegranate (Punica granatum L.) genome and the genomics of punicalagin biosynthesis.</title>
        <authorList>
            <person name="Qin G."/>
            <person name="Xu C."/>
            <person name="Ming R."/>
            <person name="Tang H."/>
            <person name="Guyot R."/>
            <person name="Kramer E.M."/>
            <person name="Hu Y."/>
            <person name="Yi X."/>
            <person name="Qi Y."/>
            <person name="Xu X."/>
            <person name="Gao Z."/>
            <person name="Pan H."/>
            <person name="Jian J."/>
            <person name="Tian Y."/>
            <person name="Yue Z."/>
            <person name="Xu Y."/>
        </authorList>
    </citation>
    <scope>NUCLEOTIDE SEQUENCE [LARGE SCALE GENOMIC DNA]</scope>
    <source>
        <strain evidence="5">cv. Dabenzi</strain>
    </source>
</reference>
<dbReference type="EMBL" id="PGOL01009174">
    <property type="protein sequence ID" value="PKI31136.1"/>
    <property type="molecule type" value="Genomic_DNA"/>
</dbReference>
<dbReference type="AlphaFoldDB" id="A0A218XLE7"/>
<gene>
    <name evidence="3" type="ORF">CDL15_Pgr019113</name>
    <name evidence="4" type="ORF">CRG98_048478</name>
</gene>
<proteinExistence type="predicted"/>
<reference evidence="4 6" key="3">
    <citation type="submission" date="2017-11" db="EMBL/GenBank/DDBJ databases">
        <title>De-novo sequencing of pomegranate (Punica granatum L.) genome.</title>
        <authorList>
            <person name="Akparov Z."/>
            <person name="Amiraslanov A."/>
            <person name="Hajiyeva S."/>
            <person name="Abbasov M."/>
            <person name="Kaur K."/>
            <person name="Hamwieh A."/>
            <person name="Solovyev V."/>
            <person name="Salamov A."/>
            <person name="Braich B."/>
            <person name="Kosarev P."/>
            <person name="Mahmoud A."/>
            <person name="Hajiyev E."/>
            <person name="Babayeva S."/>
            <person name="Izzatullayeva V."/>
            <person name="Mammadov A."/>
            <person name="Mammadov A."/>
            <person name="Sharifova S."/>
            <person name="Ojaghi J."/>
            <person name="Eynullazada K."/>
            <person name="Bayramov B."/>
            <person name="Abdulazimova A."/>
            <person name="Shahmuradov I."/>
        </authorList>
    </citation>
    <scope>NUCLEOTIDE SEQUENCE [LARGE SCALE GENOMIC DNA]</scope>
    <source>
        <strain evidence="4">AG2017</strain>
        <strain evidence="6">cv. AG2017</strain>
        <tissue evidence="4">Leaf</tissue>
    </source>
</reference>
<keyword evidence="2" id="KW-0472">Membrane</keyword>
<name>A0A218XLE7_PUNGR</name>
<dbReference type="GeneID" id="116192274"/>
<evidence type="ECO:0000256" key="1">
    <source>
        <dbReference type="SAM" id="MobiDB-lite"/>
    </source>
</evidence>
<evidence type="ECO:0000256" key="2">
    <source>
        <dbReference type="SAM" id="Phobius"/>
    </source>
</evidence>
<feature type="compositionally biased region" description="Acidic residues" evidence="1">
    <location>
        <begin position="210"/>
        <end position="226"/>
    </location>
</feature>
<keyword evidence="2" id="KW-1133">Transmembrane helix</keyword>
<protein>
    <submittedName>
        <fullName evidence="3">Uncharacterized protein</fullName>
    </submittedName>
</protein>
<dbReference type="Proteomes" id="UP000197138">
    <property type="component" value="Unassembled WGS sequence"/>
</dbReference>